<reference evidence="2 3" key="1">
    <citation type="submission" date="2016-11" db="EMBL/GenBank/DDBJ databases">
        <authorList>
            <person name="Varghese N."/>
            <person name="Submissions S."/>
        </authorList>
    </citation>
    <scope>NUCLEOTIDE SEQUENCE [LARGE SCALE GENOMIC DNA]</scope>
    <source>
        <strain evidence="2 3">NFIX07</strain>
    </source>
</reference>
<dbReference type="RefSeq" id="WP_046467469.1">
    <property type="nucleotide sequence ID" value="NZ_FPKT01000009.1"/>
</dbReference>
<keyword evidence="3" id="KW-1185">Reference proteome</keyword>
<dbReference type="Pfam" id="PF03819">
    <property type="entry name" value="MazG"/>
    <property type="match status" value="1"/>
</dbReference>
<evidence type="ECO:0000313" key="3">
    <source>
        <dbReference type="Proteomes" id="UP000182665"/>
    </source>
</evidence>
<dbReference type="CDD" id="cd11540">
    <property type="entry name" value="NTP-PPase_u3"/>
    <property type="match status" value="1"/>
</dbReference>
<dbReference type="Proteomes" id="UP000182665">
    <property type="component" value="Unassembled WGS sequence"/>
</dbReference>
<sequence length="116" mass="12678">MTNQLGQLKSENFGALDQLVNAVEQWSIDKGLNNGNSFTQYAKSSEEMGEVAAALCRDNTDALRDGIGDVVVTLVILAQQNNMTLQECLEQAYGEIKDRTGVMSKDGSFIKSEDIE</sequence>
<proteinExistence type="predicted"/>
<evidence type="ECO:0000259" key="1">
    <source>
        <dbReference type="Pfam" id="PF03819"/>
    </source>
</evidence>
<comment type="caution">
    <text evidence="2">The sequence shown here is derived from an EMBL/GenBank/DDBJ whole genome shotgun (WGS) entry which is preliminary data.</text>
</comment>
<organism evidence="2 3">
    <name type="scientific">Staphylococcus pasteuri</name>
    <dbReference type="NCBI Taxonomy" id="45972"/>
    <lineage>
        <taxon>Bacteria</taxon>
        <taxon>Bacillati</taxon>
        <taxon>Bacillota</taxon>
        <taxon>Bacilli</taxon>
        <taxon>Bacillales</taxon>
        <taxon>Staphylococcaceae</taxon>
        <taxon>Staphylococcus</taxon>
    </lineage>
</organism>
<accession>A0ABY1H9V8</accession>
<gene>
    <name evidence="2" type="ORF">SAMN03097721_02326</name>
</gene>
<dbReference type="SUPFAM" id="SSF101386">
    <property type="entry name" value="all-alpha NTP pyrophosphatases"/>
    <property type="match status" value="1"/>
</dbReference>
<feature type="domain" description="NTP pyrophosphohydrolase MazG-like" evidence="1">
    <location>
        <begin position="45"/>
        <end position="92"/>
    </location>
</feature>
<dbReference type="Gene3D" id="1.10.287.1080">
    <property type="entry name" value="MazG-like"/>
    <property type="match status" value="1"/>
</dbReference>
<dbReference type="InterPro" id="IPR004518">
    <property type="entry name" value="MazG-like_dom"/>
</dbReference>
<protein>
    <submittedName>
        <fullName evidence="2">MazG nucleotide pyrophosphohydrolase domain-containing protein</fullName>
    </submittedName>
</protein>
<name>A0ABY1H9V8_9STAP</name>
<evidence type="ECO:0000313" key="2">
    <source>
        <dbReference type="EMBL" id="SFZ78593.1"/>
    </source>
</evidence>
<dbReference type="EMBL" id="FPKT01000009">
    <property type="protein sequence ID" value="SFZ78593.1"/>
    <property type="molecule type" value="Genomic_DNA"/>
</dbReference>